<reference evidence="1" key="1">
    <citation type="submission" date="2014-11" db="EMBL/GenBank/DDBJ databases">
        <authorList>
            <person name="Amaro Gonzalez C."/>
        </authorList>
    </citation>
    <scope>NUCLEOTIDE SEQUENCE</scope>
</reference>
<dbReference type="EMBL" id="GBXM01066865">
    <property type="protein sequence ID" value="JAH41712.1"/>
    <property type="molecule type" value="Transcribed_RNA"/>
</dbReference>
<protein>
    <submittedName>
        <fullName evidence="1">Uncharacterized protein</fullName>
    </submittedName>
</protein>
<evidence type="ECO:0000313" key="1">
    <source>
        <dbReference type="EMBL" id="JAH41712.1"/>
    </source>
</evidence>
<accession>A0A0E9SKE3</accession>
<name>A0A0E9SKE3_ANGAN</name>
<organism evidence="1">
    <name type="scientific">Anguilla anguilla</name>
    <name type="common">European freshwater eel</name>
    <name type="synonym">Muraena anguilla</name>
    <dbReference type="NCBI Taxonomy" id="7936"/>
    <lineage>
        <taxon>Eukaryota</taxon>
        <taxon>Metazoa</taxon>
        <taxon>Chordata</taxon>
        <taxon>Craniata</taxon>
        <taxon>Vertebrata</taxon>
        <taxon>Euteleostomi</taxon>
        <taxon>Actinopterygii</taxon>
        <taxon>Neopterygii</taxon>
        <taxon>Teleostei</taxon>
        <taxon>Anguilliformes</taxon>
        <taxon>Anguillidae</taxon>
        <taxon>Anguilla</taxon>
    </lineage>
</organism>
<sequence>MGRPVARSFSRKYQAN</sequence>
<reference evidence="1" key="2">
    <citation type="journal article" date="2015" name="Fish Shellfish Immunol.">
        <title>Early steps in the European eel (Anguilla anguilla)-Vibrio vulnificus interaction in the gills: Role of the RtxA13 toxin.</title>
        <authorList>
            <person name="Callol A."/>
            <person name="Pajuelo D."/>
            <person name="Ebbesson L."/>
            <person name="Teles M."/>
            <person name="MacKenzie S."/>
            <person name="Amaro C."/>
        </authorList>
    </citation>
    <scope>NUCLEOTIDE SEQUENCE</scope>
</reference>
<dbReference type="AlphaFoldDB" id="A0A0E9SKE3"/>
<proteinExistence type="predicted"/>